<gene>
    <name evidence="7" type="ORF">CG50_15930</name>
</gene>
<keyword evidence="8" id="KW-1185">Reference proteome</keyword>
<dbReference type="PANTHER" id="PTHR33529:SF2">
    <property type="entry name" value="LIPOPOLYSACCHARIDE EXPORT SYSTEM PERMEASE PROTEIN LPTG"/>
    <property type="match status" value="1"/>
</dbReference>
<reference evidence="7 8" key="1">
    <citation type="submission" date="2014-03" db="EMBL/GenBank/DDBJ databases">
        <title>Genome of Paenirhodobacter enshiensis DW2-9.</title>
        <authorList>
            <person name="Wang D."/>
            <person name="Wang G."/>
        </authorList>
    </citation>
    <scope>NUCLEOTIDE SEQUENCE [LARGE SCALE GENOMIC DNA]</scope>
    <source>
        <strain evidence="7 8">DW2-9</strain>
    </source>
</reference>
<dbReference type="InterPro" id="IPR030923">
    <property type="entry name" value="LptG"/>
</dbReference>
<evidence type="ECO:0000256" key="1">
    <source>
        <dbReference type="ARBA" id="ARBA00004651"/>
    </source>
</evidence>
<dbReference type="EMBL" id="JFZB01000009">
    <property type="protein sequence ID" value="KFI27499.1"/>
    <property type="molecule type" value="Genomic_DNA"/>
</dbReference>
<keyword evidence="3 6" id="KW-0812">Transmembrane</keyword>
<dbReference type="OrthoDB" id="9798468at2"/>
<keyword evidence="5 6" id="KW-0472">Membrane</keyword>
<feature type="transmembrane region" description="Helical" evidence="6">
    <location>
        <begin position="343"/>
        <end position="364"/>
    </location>
</feature>
<dbReference type="GO" id="GO:0043190">
    <property type="term" value="C:ATP-binding cassette (ABC) transporter complex"/>
    <property type="evidence" value="ECO:0007669"/>
    <property type="project" value="InterPro"/>
</dbReference>
<feature type="transmembrane region" description="Helical" evidence="6">
    <location>
        <begin position="50"/>
        <end position="79"/>
    </location>
</feature>
<keyword evidence="4 6" id="KW-1133">Transmembrane helix</keyword>
<feature type="transmembrane region" description="Helical" evidence="6">
    <location>
        <begin position="99"/>
        <end position="117"/>
    </location>
</feature>
<dbReference type="AlphaFoldDB" id="A0A086XZP9"/>
<feature type="transmembrane region" description="Helical" evidence="6">
    <location>
        <begin position="285"/>
        <end position="306"/>
    </location>
</feature>
<dbReference type="GO" id="GO:0015920">
    <property type="term" value="P:lipopolysaccharide transport"/>
    <property type="evidence" value="ECO:0007669"/>
    <property type="project" value="TreeGrafter"/>
</dbReference>
<evidence type="ECO:0000256" key="2">
    <source>
        <dbReference type="ARBA" id="ARBA00022475"/>
    </source>
</evidence>
<feature type="transmembrane region" description="Helical" evidence="6">
    <location>
        <begin position="12"/>
        <end position="29"/>
    </location>
</feature>
<dbReference type="NCBIfam" id="TIGR04408">
    <property type="entry name" value="LptG_lptG"/>
    <property type="match status" value="1"/>
</dbReference>
<dbReference type="GO" id="GO:0055085">
    <property type="term" value="P:transmembrane transport"/>
    <property type="evidence" value="ECO:0007669"/>
    <property type="project" value="InterPro"/>
</dbReference>
<keyword evidence="2" id="KW-1003">Cell membrane</keyword>
<comment type="subcellular location">
    <subcellularLocation>
        <location evidence="1">Cell membrane</location>
        <topology evidence="1">Multi-pass membrane protein</topology>
    </subcellularLocation>
</comment>
<dbReference type="RefSeq" id="WP_036636500.1">
    <property type="nucleotide sequence ID" value="NZ_CAXYYU010000044.1"/>
</dbReference>
<dbReference type="Proteomes" id="UP000028824">
    <property type="component" value="Unassembled WGS sequence"/>
</dbReference>
<evidence type="ECO:0000256" key="4">
    <source>
        <dbReference type="ARBA" id="ARBA00022989"/>
    </source>
</evidence>
<name>A0A086XZP9_9RHOB</name>
<dbReference type="PANTHER" id="PTHR33529">
    <property type="entry name" value="SLR0882 PROTEIN-RELATED"/>
    <property type="match status" value="1"/>
</dbReference>
<comment type="caution">
    <text evidence="7">The sequence shown here is derived from an EMBL/GenBank/DDBJ whole genome shotgun (WGS) entry which is preliminary data.</text>
</comment>
<evidence type="ECO:0000256" key="3">
    <source>
        <dbReference type="ARBA" id="ARBA00022692"/>
    </source>
</evidence>
<organism evidence="7 8">
    <name type="scientific">Paenirhodobacter enshiensis</name>
    <dbReference type="NCBI Taxonomy" id="1105367"/>
    <lineage>
        <taxon>Bacteria</taxon>
        <taxon>Pseudomonadati</taxon>
        <taxon>Pseudomonadota</taxon>
        <taxon>Alphaproteobacteria</taxon>
        <taxon>Rhodobacterales</taxon>
        <taxon>Rhodobacter group</taxon>
        <taxon>Paenirhodobacter</taxon>
    </lineage>
</organism>
<dbReference type="InterPro" id="IPR005495">
    <property type="entry name" value="LptG/LptF_permease"/>
</dbReference>
<dbReference type="Pfam" id="PF03739">
    <property type="entry name" value="LptF_LptG"/>
    <property type="match status" value="1"/>
</dbReference>
<dbReference type="STRING" id="1105367.CG50_15930"/>
<proteinExistence type="predicted"/>
<protein>
    <submittedName>
        <fullName evidence="7">Permease</fullName>
    </submittedName>
</protein>
<evidence type="ECO:0000313" key="7">
    <source>
        <dbReference type="EMBL" id="KFI27499.1"/>
    </source>
</evidence>
<sequence length="368" mass="38921">MTLSLYIARRFLKSFLIVAAAFWGIIFLIEMVEKIRSFGNAQIGLGRTAVLAALAVPQSIYTILPLLVAMAAMLLFIGLARSSELVVIRASGRSALRMLAAPVAVALILGVLAVVGFNPIATATSKRYDELAGRFSAGDVQSVSVGSGGVWMRQGMGGDDGTQAVIHAARATLDATKLSRVTFLIFAPGEGPVRRIDADEAVLSPGAWQLSGVKDWTLSGSENPELSAKTAPAMTLGSDLTPERIRDSFGTPSAVQIWQLPGFIRGLEEAGFSARRHLVWFEMELALPFVFAAMVLMAAAFTMGHARFGRTGAMALLALGGALGIFFLRNIAQVLGENGEIPVVLAAWAPPAIALMLALALILAREDG</sequence>
<accession>A0A086XZP9</accession>
<evidence type="ECO:0000256" key="5">
    <source>
        <dbReference type="ARBA" id="ARBA00023136"/>
    </source>
</evidence>
<evidence type="ECO:0000313" key="8">
    <source>
        <dbReference type="Proteomes" id="UP000028824"/>
    </source>
</evidence>
<feature type="transmembrane region" description="Helical" evidence="6">
    <location>
        <begin position="312"/>
        <end position="331"/>
    </location>
</feature>
<dbReference type="eggNOG" id="COG0795">
    <property type="taxonomic scope" value="Bacteria"/>
</dbReference>
<evidence type="ECO:0000256" key="6">
    <source>
        <dbReference type="SAM" id="Phobius"/>
    </source>
</evidence>